<dbReference type="Proteomes" id="UP000199452">
    <property type="component" value="Unassembled WGS sequence"/>
</dbReference>
<evidence type="ECO:0000313" key="1">
    <source>
        <dbReference type="EMBL" id="SDC17982.1"/>
    </source>
</evidence>
<protein>
    <submittedName>
        <fullName evidence="1">Uncharacterized protein</fullName>
    </submittedName>
</protein>
<gene>
    <name evidence="1" type="ORF">SAMN05216323_102016</name>
</gene>
<evidence type="ECO:0000313" key="2">
    <source>
        <dbReference type="Proteomes" id="UP000199452"/>
    </source>
</evidence>
<accession>A0A1G6JGN5</accession>
<dbReference type="OrthoDB" id="1115846at2"/>
<organism evidence="1 2">
    <name type="scientific">Williamwhitmania taraxaci</name>
    <dbReference type="NCBI Taxonomy" id="1640674"/>
    <lineage>
        <taxon>Bacteria</taxon>
        <taxon>Pseudomonadati</taxon>
        <taxon>Bacteroidota</taxon>
        <taxon>Bacteroidia</taxon>
        <taxon>Bacteroidales</taxon>
        <taxon>Williamwhitmaniaceae</taxon>
        <taxon>Williamwhitmania</taxon>
    </lineage>
</organism>
<name>A0A1G6JGN5_9BACT</name>
<dbReference type="AlphaFoldDB" id="A0A1G6JGN5"/>
<dbReference type="EMBL" id="FMYP01000020">
    <property type="protein sequence ID" value="SDC17982.1"/>
    <property type="molecule type" value="Genomic_DNA"/>
</dbReference>
<reference evidence="1 2" key="1">
    <citation type="submission" date="2016-09" db="EMBL/GenBank/DDBJ databases">
        <authorList>
            <person name="Capua I."/>
            <person name="De Benedictis P."/>
            <person name="Joannis T."/>
            <person name="Lombin L.H."/>
            <person name="Cattoli G."/>
        </authorList>
    </citation>
    <scope>NUCLEOTIDE SEQUENCE [LARGE SCALE GENOMIC DNA]</scope>
    <source>
        <strain evidence="1 2">A7P-90m</strain>
    </source>
</reference>
<keyword evidence="2" id="KW-1185">Reference proteome</keyword>
<sequence>MKNVPNLLHPEEVLAMSTLLRKRFERDKADFFRFSDCFNVDFIKQLSGSIDAAQMMADDRPITNRLENRNSEKRLVLDKLSVHVSDLYAHISENEPSTSAHLDLTLLITSIKQRKVDAVITLLRRLISKFDSMSDVSPEVRKYASEVSVLFADLTFIEIDTMKLQREKELVVRENQTLVKSLWRMVESISNAGLLIYRRSNPNKAREYSLSELKSSLSEASRS</sequence>
<proteinExistence type="predicted"/>
<dbReference type="RefSeq" id="WP_092437337.1">
    <property type="nucleotide sequence ID" value="NZ_FMYP01000020.1"/>
</dbReference>
<dbReference type="STRING" id="1640674.SAMN05216323_102016"/>